<sequence>MIDIESMQERLAALRVEHRDLDEIIDRLTADGPVNQLQIQRLKKRKLLLKDQISMIESKLLPDIIA</sequence>
<dbReference type="EMBL" id="JANX01000281">
    <property type="protein sequence ID" value="KGM32669.1"/>
    <property type="molecule type" value="Genomic_DNA"/>
</dbReference>
<feature type="coiled-coil region" evidence="1">
    <location>
        <begin position="4"/>
        <end position="59"/>
    </location>
</feature>
<dbReference type="Pfam" id="PF04325">
    <property type="entry name" value="DUF465"/>
    <property type="match status" value="1"/>
</dbReference>
<dbReference type="OrthoDB" id="7869924at2"/>
<evidence type="ECO:0000313" key="3">
    <source>
        <dbReference type="Proteomes" id="UP000029995"/>
    </source>
</evidence>
<evidence type="ECO:0000313" key="2">
    <source>
        <dbReference type="EMBL" id="KGM32669.1"/>
    </source>
</evidence>
<evidence type="ECO:0000256" key="1">
    <source>
        <dbReference type="SAM" id="Coils"/>
    </source>
</evidence>
<comment type="caution">
    <text evidence="2">The sequence shown here is derived from an EMBL/GenBank/DDBJ whole genome shotgun (WGS) entry which is preliminary data.</text>
</comment>
<dbReference type="Gene3D" id="6.10.280.50">
    <property type="match status" value="1"/>
</dbReference>
<dbReference type="Proteomes" id="UP000029995">
    <property type="component" value="Unassembled WGS sequence"/>
</dbReference>
<organism evidence="2 3">
    <name type="scientific">Inquilinus limosus MP06</name>
    <dbReference type="NCBI Taxonomy" id="1398085"/>
    <lineage>
        <taxon>Bacteria</taxon>
        <taxon>Pseudomonadati</taxon>
        <taxon>Pseudomonadota</taxon>
        <taxon>Alphaproteobacteria</taxon>
        <taxon>Rhodospirillales</taxon>
        <taxon>Rhodospirillaceae</taxon>
        <taxon>Inquilinus</taxon>
    </lineage>
</organism>
<keyword evidence="1" id="KW-0175">Coiled coil</keyword>
<protein>
    <submittedName>
        <fullName evidence="2">Small protein containing a coiled-coil domain containing protein</fullName>
    </submittedName>
</protein>
<dbReference type="InterPro" id="IPR007420">
    <property type="entry name" value="DUF465"/>
</dbReference>
<dbReference type="InterPro" id="IPR038444">
    <property type="entry name" value="DUF465_sf"/>
</dbReference>
<accession>A0A0A0D3J7</accession>
<dbReference type="RefSeq" id="WP_034842397.1">
    <property type="nucleotide sequence ID" value="NZ_JANX01000281.1"/>
</dbReference>
<dbReference type="AlphaFoldDB" id="A0A0A0D3J7"/>
<name>A0A0A0D3J7_9PROT</name>
<reference evidence="2 3" key="1">
    <citation type="submission" date="2014-01" db="EMBL/GenBank/DDBJ databases">
        <title>Genome sequence determination for a cystic fibrosis isolate, Inquilinus limosus.</title>
        <authorList>
            <person name="Pino M."/>
            <person name="Di Conza J."/>
            <person name="Gutkind G."/>
        </authorList>
    </citation>
    <scope>NUCLEOTIDE SEQUENCE [LARGE SCALE GENOMIC DNA]</scope>
    <source>
        <strain evidence="2 3">MP06</strain>
    </source>
</reference>
<gene>
    <name evidence="2" type="ORF">P409_20050</name>
</gene>
<proteinExistence type="predicted"/>